<comment type="similarity">
    <text evidence="3">Belongs to the RecD family. RecD2 subfamily.</text>
</comment>
<dbReference type="InterPro" id="IPR027417">
    <property type="entry name" value="P-loop_NTPase"/>
</dbReference>
<dbReference type="Pfam" id="PF13538">
    <property type="entry name" value="UvrD_C_2"/>
    <property type="match status" value="1"/>
</dbReference>
<dbReference type="InterPro" id="IPR041451">
    <property type="entry name" value="RecD2_SH13"/>
</dbReference>
<keyword evidence="2 3" id="KW-0067">ATP-binding</keyword>
<proteinExistence type="inferred from homology"/>
<reference evidence="5 6" key="1">
    <citation type="submission" date="2023-07" db="EMBL/GenBank/DDBJ databases">
        <title>Genomic Encyclopedia of Type Strains, Phase IV (KMG-IV): sequencing the most valuable type-strain genomes for metagenomic binning, comparative biology and taxonomic classification.</title>
        <authorList>
            <person name="Goeker M."/>
        </authorList>
    </citation>
    <scope>NUCLEOTIDE SEQUENCE [LARGE SCALE GENOMIC DNA]</scope>
    <source>
        <strain evidence="5 6">DSM 12751</strain>
    </source>
</reference>
<sequence length="795" mass="90479">MNVVQSSFDLFDDRKPYIKGKMIQELFHNPESYFTVTRIRISDTTETINEKEIMIVGVYPSLAEDEIYTFWGSIKQHPKYGIQYSVEQFRKEMPQGREGIVHYLSSDLFPGVGKKLAASIVDTLGEQAIQRILEEPDCLREVPKLQDKTRQLIFERIQENQGLEQIIVKLSEYGIGISLSIQIYQKYAERSMTILEENPYELIETIEGIGFKRADLIGRAVGIAEESAERLQAACLYYLREQSEQYGHVFLPLEQYLTDLTNWINQLQSYDESSAYPSSIPQGIERFSRKKAIIDELSISNQIIELGREEKLIIEEDRVYTPSLFYAEKGFAKKVRKIHQNGLAASFSQQEFLKALGELEERLCIEYAETQKQAIEKALSSPFMILTGGPGTGKTTVIRGVCEIYAELHGLSLNPEDYVKKEDPFPILLIAPTGRAAKRMYESTGVPAVTIHRLLGWSGGKEFKHDEDNPIEGKLLIIDESSMMDQWLANQLFRALPETIQILLVGDQDQLPSVGPGQVLRDLMQSERLPVVELQEIYRQAEGSSIITLAHQIKRQEAHIDIKTPSADRRFFACNQNSVVDAVGQICSSAIRKGYTPKDIQVLVPMYKGAAGIDAINKSLQNLFNPQTEGKRQVTHGDYIFRVGDKVLQLANNPEEHVFNGDIGEVVSVIWAKENVDKEDQLVVLFDQKEVLYPKNQWNQLTLAYCCSVHKSQGSEFPIVVVPVVRQYHRMLRRNLIYTAITRARDFLILCGEEQTFLQGLQKQDDVSRHTYLKETLQEWITETVAEANEATSTK</sequence>
<keyword evidence="3" id="KW-0413">Isomerase</keyword>
<gene>
    <name evidence="3" type="primary">recD2</name>
    <name evidence="5" type="ORF">J2S11_000122</name>
</gene>
<dbReference type="InterPro" id="IPR027785">
    <property type="entry name" value="UvrD-like_helicase_C"/>
</dbReference>
<dbReference type="InterPro" id="IPR055446">
    <property type="entry name" value="RecD2_N_OB"/>
</dbReference>
<keyword evidence="3" id="KW-0238">DNA-binding</keyword>
<dbReference type="SUPFAM" id="SSF52540">
    <property type="entry name" value="P-loop containing nucleoside triphosphate hydrolases"/>
    <property type="match status" value="1"/>
</dbReference>
<name>A0ABT9VTB7_9BACI</name>
<keyword evidence="3 5" id="KW-0378">Hydrolase</keyword>
<dbReference type="Gene3D" id="3.40.50.300">
    <property type="entry name" value="P-loop containing nucleotide triphosphate hydrolases"/>
    <property type="match status" value="2"/>
</dbReference>
<dbReference type="CDD" id="cd18809">
    <property type="entry name" value="SF1_C_RecD"/>
    <property type="match status" value="1"/>
</dbReference>
<evidence type="ECO:0000313" key="5">
    <source>
        <dbReference type="EMBL" id="MDQ0164223.1"/>
    </source>
</evidence>
<dbReference type="Pfam" id="PF23139">
    <property type="entry name" value="OB_YrrC"/>
    <property type="match status" value="1"/>
</dbReference>
<accession>A0ABT9VTB7</accession>
<feature type="binding site" evidence="3">
    <location>
        <begin position="391"/>
        <end position="395"/>
    </location>
    <ligand>
        <name>ATP</name>
        <dbReference type="ChEBI" id="CHEBI:30616"/>
    </ligand>
</feature>
<dbReference type="SMART" id="SM00382">
    <property type="entry name" value="AAA"/>
    <property type="match status" value="1"/>
</dbReference>
<evidence type="ECO:0000256" key="1">
    <source>
        <dbReference type="ARBA" id="ARBA00022741"/>
    </source>
</evidence>
<evidence type="ECO:0000256" key="2">
    <source>
        <dbReference type="ARBA" id="ARBA00022840"/>
    </source>
</evidence>
<dbReference type="InterPro" id="IPR029493">
    <property type="entry name" value="RecD2-like_HHH"/>
</dbReference>
<comment type="catalytic activity">
    <reaction evidence="3">
        <text>ATP + H2O = ADP + phosphate + H(+)</text>
        <dbReference type="Rhea" id="RHEA:13065"/>
        <dbReference type="ChEBI" id="CHEBI:15377"/>
        <dbReference type="ChEBI" id="CHEBI:15378"/>
        <dbReference type="ChEBI" id="CHEBI:30616"/>
        <dbReference type="ChEBI" id="CHEBI:43474"/>
        <dbReference type="ChEBI" id="CHEBI:456216"/>
        <dbReference type="EC" id="5.6.2.3"/>
    </reaction>
</comment>
<dbReference type="PANTHER" id="PTHR43788">
    <property type="entry name" value="DNA2/NAM7 HELICASE FAMILY MEMBER"/>
    <property type="match status" value="1"/>
</dbReference>
<dbReference type="HAMAP" id="MF_01488">
    <property type="entry name" value="RecD2"/>
    <property type="match status" value="1"/>
</dbReference>
<keyword evidence="1 3" id="KW-0547">Nucleotide-binding</keyword>
<dbReference type="EMBL" id="JAUSTY010000001">
    <property type="protein sequence ID" value="MDQ0164223.1"/>
    <property type="molecule type" value="Genomic_DNA"/>
</dbReference>
<protein>
    <recommendedName>
        <fullName evidence="3">ATP-dependent RecD2 DNA helicase</fullName>
        <ecNumber evidence="3">5.6.2.3</ecNumber>
    </recommendedName>
    <alternativeName>
        <fullName evidence="3">DNA 5'-3' helicase subunit RecD2</fullName>
    </alternativeName>
</protein>
<evidence type="ECO:0000313" key="6">
    <source>
        <dbReference type="Proteomes" id="UP001235840"/>
    </source>
</evidence>
<dbReference type="Gene3D" id="2.30.30.940">
    <property type="match status" value="1"/>
</dbReference>
<dbReference type="InterPro" id="IPR003593">
    <property type="entry name" value="AAA+_ATPase"/>
</dbReference>
<dbReference type="NCBIfam" id="TIGR01448">
    <property type="entry name" value="recD_rel"/>
    <property type="match status" value="1"/>
</dbReference>
<dbReference type="RefSeq" id="WP_307389512.1">
    <property type="nucleotide sequence ID" value="NZ_BAAADK010000009.1"/>
</dbReference>
<dbReference type="PANTHER" id="PTHR43788:SF6">
    <property type="entry name" value="DNA HELICASE B"/>
    <property type="match status" value="1"/>
</dbReference>
<dbReference type="GO" id="GO:0008854">
    <property type="term" value="F:exodeoxyribonuclease V activity"/>
    <property type="evidence" value="ECO:0007669"/>
    <property type="project" value="UniProtKB-EC"/>
</dbReference>
<dbReference type="Proteomes" id="UP001235840">
    <property type="component" value="Unassembled WGS sequence"/>
</dbReference>
<evidence type="ECO:0000259" key="4">
    <source>
        <dbReference type="SMART" id="SM00382"/>
    </source>
</evidence>
<keyword evidence="3" id="KW-0347">Helicase</keyword>
<dbReference type="Pfam" id="PF14490">
    <property type="entry name" value="HHH_RecD2"/>
    <property type="match status" value="1"/>
</dbReference>
<dbReference type="EC" id="5.6.2.3" evidence="3"/>
<keyword evidence="6" id="KW-1185">Reference proteome</keyword>
<organism evidence="5 6">
    <name type="scientific">Caldalkalibacillus horti</name>
    <dbReference type="NCBI Taxonomy" id="77523"/>
    <lineage>
        <taxon>Bacteria</taxon>
        <taxon>Bacillati</taxon>
        <taxon>Bacillota</taxon>
        <taxon>Bacilli</taxon>
        <taxon>Bacillales</taxon>
        <taxon>Bacillaceae</taxon>
        <taxon>Caldalkalibacillus</taxon>
    </lineage>
</organism>
<dbReference type="InterPro" id="IPR006345">
    <property type="entry name" value="RecD2"/>
</dbReference>
<dbReference type="InterPro" id="IPR050534">
    <property type="entry name" value="Coronavir_polyprotein_1ab"/>
</dbReference>
<dbReference type="Pfam" id="PF18335">
    <property type="entry name" value="SH3_13"/>
    <property type="match status" value="1"/>
</dbReference>
<evidence type="ECO:0000256" key="3">
    <source>
        <dbReference type="HAMAP-Rule" id="MF_01488"/>
    </source>
</evidence>
<dbReference type="Pfam" id="PF13245">
    <property type="entry name" value="AAA_19"/>
    <property type="match status" value="1"/>
</dbReference>
<feature type="domain" description="AAA+ ATPase" evidence="4">
    <location>
        <begin position="380"/>
        <end position="577"/>
    </location>
</feature>
<dbReference type="CDD" id="cd17933">
    <property type="entry name" value="DEXSc_RecD-like"/>
    <property type="match status" value="1"/>
</dbReference>
<comment type="function">
    <text evidence="3">DNA-dependent ATPase and ATP-dependent 5'-3' DNA helicase. Has no activity on blunt DNA or DNA with 3'-overhangs, requires at least 10 bases of 5'-ssDNA for helicase activity.</text>
</comment>
<comment type="caution">
    <text evidence="5">The sequence shown here is derived from an EMBL/GenBank/DDBJ whole genome shotgun (WGS) entry which is preliminary data.</text>
</comment>
<dbReference type="Gene3D" id="1.10.10.2220">
    <property type="match status" value="1"/>
</dbReference>